<protein>
    <submittedName>
        <fullName evidence="2">Uncharacterized protein</fullName>
    </submittedName>
</protein>
<comment type="caution">
    <text evidence="2">The sequence shown here is derived from an EMBL/GenBank/DDBJ whole genome shotgun (WGS) entry which is preliminary data.</text>
</comment>
<evidence type="ECO:0000256" key="1">
    <source>
        <dbReference type="SAM" id="MobiDB-lite"/>
    </source>
</evidence>
<feature type="non-terminal residue" evidence="2">
    <location>
        <position position="1"/>
    </location>
</feature>
<proteinExistence type="predicted"/>
<evidence type="ECO:0000313" key="3">
    <source>
        <dbReference type="Proteomes" id="UP000265520"/>
    </source>
</evidence>
<feature type="region of interest" description="Disordered" evidence="1">
    <location>
        <begin position="19"/>
        <end position="43"/>
    </location>
</feature>
<dbReference type="AlphaFoldDB" id="A0A392VEG9"/>
<reference evidence="2 3" key="1">
    <citation type="journal article" date="2018" name="Front. Plant Sci.">
        <title>Red Clover (Trifolium pratense) and Zigzag Clover (T. medium) - A Picture of Genomic Similarities and Differences.</title>
        <authorList>
            <person name="Dluhosova J."/>
            <person name="Istvanek J."/>
            <person name="Nedelnik J."/>
            <person name="Repkova J."/>
        </authorList>
    </citation>
    <scope>NUCLEOTIDE SEQUENCE [LARGE SCALE GENOMIC DNA]</scope>
    <source>
        <strain evidence="3">cv. 10/8</strain>
        <tissue evidence="2">Leaf</tissue>
    </source>
</reference>
<evidence type="ECO:0000313" key="2">
    <source>
        <dbReference type="EMBL" id="MCI85679.1"/>
    </source>
</evidence>
<sequence length="43" mass="4829">RVKEKALKSHVNLNNVGEFSQMGKGRTHDNFNNGGRENFRGKG</sequence>
<keyword evidence="3" id="KW-1185">Reference proteome</keyword>
<dbReference type="Proteomes" id="UP000265520">
    <property type="component" value="Unassembled WGS sequence"/>
</dbReference>
<accession>A0A392VEG9</accession>
<name>A0A392VEG9_9FABA</name>
<dbReference type="EMBL" id="LXQA011121215">
    <property type="protein sequence ID" value="MCI85679.1"/>
    <property type="molecule type" value="Genomic_DNA"/>
</dbReference>
<organism evidence="2 3">
    <name type="scientific">Trifolium medium</name>
    <dbReference type="NCBI Taxonomy" id="97028"/>
    <lineage>
        <taxon>Eukaryota</taxon>
        <taxon>Viridiplantae</taxon>
        <taxon>Streptophyta</taxon>
        <taxon>Embryophyta</taxon>
        <taxon>Tracheophyta</taxon>
        <taxon>Spermatophyta</taxon>
        <taxon>Magnoliopsida</taxon>
        <taxon>eudicotyledons</taxon>
        <taxon>Gunneridae</taxon>
        <taxon>Pentapetalae</taxon>
        <taxon>rosids</taxon>
        <taxon>fabids</taxon>
        <taxon>Fabales</taxon>
        <taxon>Fabaceae</taxon>
        <taxon>Papilionoideae</taxon>
        <taxon>50 kb inversion clade</taxon>
        <taxon>NPAAA clade</taxon>
        <taxon>Hologalegina</taxon>
        <taxon>IRL clade</taxon>
        <taxon>Trifolieae</taxon>
        <taxon>Trifolium</taxon>
    </lineage>
</organism>